<organism evidence="2 3">
    <name type="scientific">Jiulongibacter sediminis</name>
    <dbReference type="NCBI Taxonomy" id="1605367"/>
    <lineage>
        <taxon>Bacteria</taxon>
        <taxon>Pseudomonadati</taxon>
        <taxon>Bacteroidota</taxon>
        <taxon>Cytophagia</taxon>
        <taxon>Cytophagales</taxon>
        <taxon>Leadbetterellaceae</taxon>
        <taxon>Jiulongibacter</taxon>
    </lineage>
</organism>
<accession>A0A0P7BUX6</accession>
<dbReference type="PANTHER" id="PTHR37489">
    <property type="entry name" value="DUF3500 DOMAIN-CONTAINING PROTEIN"/>
    <property type="match status" value="1"/>
</dbReference>
<feature type="chain" id="PRO_5006136247" description="DUF3500 domain-containing protein" evidence="1">
    <location>
        <begin position="21"/>
        <end position="355"/>
    </location>
</feature>
<evidence type="ECO:0000313" key="3">
    <source>
        <dbReference type="Proteomes" id="UP000050454"/>
    </source>
</evidence>
<gene>
    <name evidence="2" type="ORF">AFM12_07635</name>
</gene>
<dbReference type="AlphaFoldDB" id="A0A0P7BUX6"/>
<sequence length="355" mass="41168">MNRKLTYLFLSFTFCLTSFGQTTDELAGRLQIFLGTLDANETNATHYSFDNPLRTEWTNLPVGLQDRPGIRYGDLREESKMAFHDVLTTLFSSQGYLKTQNIMHLDDYLLEVYEIAYTRKEVNDEAMKEIRALNWGHGNYYLSIWGEPKASENWAMKFEGHHISVNITQTDGQLAITPFFLGSDPSRVRVTQYAGMRPLSKEEDYGLELFNMLSETQKAQALIAMEFPRDIITSPDRPQMLSSYQGIRGSELNEAQKAQLMDLLEEYLENFERDRAGHYLQLLHDKGLDDIYFGWVGGDARQTNHYYVIHGPDFMIEYDNAGWSRQGDHIHTIFRDKKNDFGEDLLKAHYHKSKH</sequence>
<dbReference type="InterPro" id="IPR021889">
    <property type="entry name" value="DUF3500"/>
</dbReference>
<dbReference type="Pfam" id="PF12006">
    <property type="entry name" value="DUF3500"/>
    <property type="match status" value="1"/>
</dbReference>
<dbReference type="STRING" id="1605367.AFM12_07635"/>
<protein>
    <recommendedName>
        <fullName evidence="4">DUF3500 domain-containing protein</fullName>
    </recommendedName>
</protein>
<evidence type="ECO:0000313" key="2">
    <source>
        <dbReference type="EMBL" id="KPM48490.1"/>
    </source>
</evidence>
<comment type="caution">
    <text evidence="2">The sequence shown here is derived from an EMBL/GenBank/DDBJ whole genome shotgun (WGS) entry which is preliminary data.</text>
</comment>
<dbReference type="OrthoDB" id="581140at2"/>
<dbReference type="RefSeq" id="WP_055146188.1">
    <property type="nucleotide sequence ID" value="NZ_JXSZ01000006.1"/>
</dbReference>
<reference evidence="2 3" key="1">
    <citation type="submission" date="2015-07" db="EMBL/GenBank/DDBJ databases">
        <title>The draft genome sequence of Leadbetterella sp. JN14-9.</title>
        <authorList>
            <person name="Liu Y."/>
            <person name="Du J."/>
            <person name="Shao Z."/>
        </authorList>
    </citation>
    <scope>NUCLEOTIDE SEQUENCE [LARGE SCALE GENOMIC DNA]</scope>
    <source>
        <strain evidence="2 3">JN14-9</strain>
    </source>
</reference>
<dbReference type="PANTHER" id="PTHR37489:SF1">
    <property type="entry name" value="DUF3500 DOMAIN-CONTAINING PROTEIN"/>
    <property type="match status" value="1"/>
</dbReference>
<evidence type="ECO:0008006" key="4">
    <source>
        <dbReference type="Google" id="ProtNLM"/>
    </source>
</evidence>
<keyword evidence="3" id="KW-1185">Reference proteome</keyword>
<keyword evidence="1" id="KW-0732">Signal</keyword>
<proteinExistence type="predicted"/>
<dbReference type="Proteomes" id="UP000050454">
    <property type="component" value="Unassembled WGS sequence"/>
</dbReference>
<dbReference type="PATRIC" id="fig|1605367.3.peg.2901"/>
<feature type="signal peptide" evidence="1">
    <location>
        <begin position="1"/>
        <end position="20"/>
    </location>
</feature>
<evidence type="ECO:0000256" key="1">
    <source>
        <dbReference type="SAM" id="SignalP"/>
    </source>
</evidence>
<name>A0A0P7BUX6_9BACT</name>
<dbReference type="EMBL" id="LGTQ01000006">
    <property type="protein sequence ID" value="KPM48490.1"/>
    <property type="molecule type" value="Genomic_DNA"/>
</dbReference>